<sequence length="117" mass="11757">MPGVTLRACLSALLAVTLVVTAQTLAAARAQPAPAGTMVICAAQGLVTVAVDAQGEPVGPPHICPDGALALMAGPAPVAAPLSRADVTQVARAFDTRARAPLQPFVPFAARAPPRFL</sequence>
<keyword evidence="1" id="KW-0732">Signal</keyword>
<evidence type="ECO:0000256" key="1">
    <source>
        <dbReference type="SAM" id="SignalP"/>
    </source>
</evidence>
<dbReference type="Proteomes" id="UP000257131">
    <property type="component" value="Unassembled WGS sequence"/>
</dbReference>
<evidence type="ECO:0008006" key="4">
    <source>
        <dbReference type="Google" id="ProtNLM"/>
    </source>
</evidence>
<evidence type="ECO:0000313" key="3">
    <source>
        <dbReference type="Proteomes" id="UP000257131"/>
    </source>
</evidence>
<feature type="signal peptide" evidence="1">
    <location>
        <begin position="1"/>
        <end position="22"/>
    </location>
</feature>
<protein>
    <recommendedName>
        <fullName evidence="4">DUF2946 domain-containing protein</fullName>
    </recommendedName>
</protein>
<proteinExistence type="predicted"/>
<name>A0A3D9BQW2_9RHOB</name>
<accession>A0A3D9BQW2</accession>
<evidence type="ECO:0000313" key="2">
    <source>
        <dbReference type="EMBL" id="REC55909.1"/>
    </source>
</evidence>
<gene>
    <name evidence="2" type="ORF">DRV84_10805</name>
</gene>
<comment type="caution">
    <text evidence="2">The sequence shown here is derived from an EMBL/GenBank/DDBJ whole genome shotgun (WGS) entry which is preliminary data.</text>
</comment>
<reference evidence="2 3" key="1">
    <citation type="journal article" date="2017" name="Int. J. Syst. Evol. Microbiol.">
        <title>Rhodosalinus sediminis gen. nov., sp. nov., isolated from marine saltern.</title>
        <authorList>
            <person name="Guo L.Y."/>
            <person name="Ling S.K."/>
            <person name="Li C.M."/>
            <person name="Chen G.J."/>
            <person name="Du Z.J."/>
        </authorList>
    </citation>
    <scope>NUCLEOTIDE SEQUENCE [LARGE SCALE GENOMIC DNA]</scope>
    <source>
        <strain evidence="2 3">WDN1C137</strain>
    </source>
</reference>
<dbReference type="EMBL" id="QOHR01000015">
    <property type="protein sequence ID" value="REC55909.1"/>
    <property type="molecule type" value="Genomic_DNA"/>
</dbReference>
<organism evidence="2 3">
    <name type="scientific">Rhodosalinus sediminis</name>
    <dbReference type="NCBI Taxonomy" id="1940533"/>
    <lineage>
        <taxon>Bacteria</taxon>
        <taxon>Pseudomonadati</taxon>
        <taxon>Pseudomonadota</taxon>
        <taxon>Alphaproteobacteria</taxon>
        <taxon>Rhodobacterales</taxon>
        <taxon>Paracoccaceae</taxon>
        <taxon>Rhodosalinus</taxon>
    </lineage>
</organism>
<feature type="chain" id="PRO_5017794687" description="DUF2946 domain-containing protein" evidence="1">
    <location>
        <begin position="23"/>
        <end position="117"/>
    </location>
</feature>
<dbReference type="AlphaFoldDB" id="A0A3D9BQW2"/>
<keyword evidence="3" id="KW-1185">Reference proteome</keyword>